<feature type="chain" id="PRO_5040430656" description="Tyrosinase copper-binding domain-containing protein" evidence="3">
    <location>
        <begin position="22"/>
        <end position="352"/>
    </location>
</feature>
<feature type="domain" description="Tyrosinase copper-binding" evidence="5">
    <location>
        <begin position="269"/>
        <end position="280"/>
    </location>
</feature>
<keyword evidence="1" id="KW-0479">Metal-binding</keyword>
<dbReference type="PROSITE" id="PS00498">
    <property type="entry name" value="TYROSINASE_2"/>
    <property type="match status" value="1"/>
</dbReference>
<dbReference type="GO" id="GO:0046872">
    <property type="term" value="F:metal ion binding"/>
    <property type="evidence" value="ECO:0007669"/>
    <property type="project" value="UniProtKB-KW"/>
</dbReference>
<dbReference type="InterPro" id="IPR008922">
    <property type="entry name" value="Di-copper_centre_dom_sf"/>
</dbReference>
<dbReference type="Proteomes" id="UP000807353">
    <property type="component" value="Unassembled WGS sequence"/>
</dbReference>
<evidence type="ECO:0000256" key="1">
    <source>
        <dbReference type="ARBA" id="ARBA00022723"/>
    </source>
</evidence>
<dbReference type="PANTHER" id="PTHR11474:SF126">
    <property type="entry name" value="TYROSINASE-LIKE PROTEIN TYR-1-RELATED"/>
    <property type="match status" value="1"/>
</dbReference>
<proteinExistence type="predicted"/>
<feature type="signal peptide" evidence="3">
    <location>
        <begin position="1"/>
        <end position="21"/>
    </location>
</feature>
<gene>
    <name evidence="6" type="ORF">BDZ94DRAFT_1325612</name>
</gene>
<evidence type="ECO:0000259" key="4">
    <source>
        <dbReference type="PROSITE" id="PS00497"/>
    </source>
</evidence>
<dbReference type="Pfam" id="PF00264">
    <property type="entry name" value="Tyrosinase"/>
    <property type="match status" value="1"/>
</dbReference>
<dbReference type="InterPro" id="IPR050316">
    <property type="entry name" value="Tyrosinase/Hemocyanin"/>
</dbReference>
<dbReference type="PANTHER" id="PTHR11474">
    <property type="entry name" value="TYROSINASE FAMILY MEMBER"/>
    <property type="match status" value="1"/>
</dbReference>
<feature type="domain" description="Tyrosinase copper-binding" evidence="4">
    <location>
        <begin position="91"/>
        <end position="108"/>
    </location>
</feature>
<evidence type="ECO:0000259" key="5">
    <source>
        <dbReference type="PROSITE" id="PS00498"/>
    </source>
</evidence>
<dbReference type="Gene3D" id="1.10.1280.10">
    <property type="entry name" value="Di-copper center containing domain from catechol oxidase"/>
    <property type="match status" value="1"/>
</dbReference>
<protein>
    <recommendedName>
        <fullName evidence="4 5">Tyrosinase copper-binding domain-containing protein</fullName>
    </recommendedName>
</protein>
<name>A0A9P6CAG6_9AGAR</name>
<evidence type="ECO:0000313" key="6">
    <source>
        <dbReference type="EMBL" id="KAF9458302.1"/>
    </source>
</evidence>
<keyword evidence="7" id="KW-1185">Reference proteome</keyword>
<organism evidence="6 7">
    <name type="scientific">Collybia nuda</name>
    <dbReference type="NCBI Taxonomy" id="64659"/>
    <lineage>
        <taxon>Eukaryota</taxon>
        <taxon>Fungi</taxon>
        <taxon>Dikarya</taxon>
        <taxon>Basidiomycota</taxon>
        <taxon>Agaricomycotina</taxon>
        <taxon>Agaricomycetes</taxon>
        <taxon>Agaricomycetidae</taxon>
        <taxon>Agaricales</taxon>
        <taxon>Tricholomatineae</taxon>
        <taxon>Clitocybaceae</taxon>
        <taxon>Collybia</taxon>
    </lineage>
</organism>
<accession>A0A9P6CAG6</accession>
<comment type="caution">
    <text evidence="6">The sequence shown here is derived from an EMBL/GenBank/DDBJ whole genome shotgun (WGS) entry which is preliminary data.</text>
</comment>
<dbReference type="EMBL" id="MU150344">
    <property type="protein sequence ID" value="KAF9458302.1"/>
    <property type="molecule type" value="Genomic_DNA"/>
</dbReference>
<evidence type="ECO:0000256" key="3">
    <source>
        <dbReference type="SAM" id="SignalP"/>
    </source>
</evidence>
<dbReference type="PROSITE" id="PS00497">
    <property type="entry name" value="TYROSINASE_1"/>
    <property type="match status" value="1"/>
</dbReference>
<keyword evidence="3" id="KW-0732">Signal</keyword>
<sequence length="352" mass="39260">MKVLPHLLALLPLFFAASSDASPAEARGTCRHPIVRREWRRLGKLQQLDYIRAVKCLQAKPPLTSTSVAPGVGSRYDDLIVTHVQQTFTVHLVGHFLPWHRFMMAVYEKALRNECGYHGAQPYWDWTLDVPASKFLDSPLFHPIFGFGGNGPYLPTPTTTHPDYVIPGRSGGGCVASGPFKHMQVRLGPGDDLTGNPRCLHRDMSPYFAGRYLGTNVTSLVMSQPDYGWFYRTLDGDTNPDRSSIHGGGHYAVGGNRGEMGDLHVSPTDPLFYMHHTNLDRVWWSWQKKNLPARLADISGPINILDYDNLIGGNVTLDFPLTLGVNAADVTIGDMMDIRSDKLCYVYDQVYT</sequence>
<evidence type="ECO:0000313" key="7">
    <source>
        <dbReference type="Proteomes" id="UP000807353"/>
    </source>
</evidence>
<dbReference type="GO" id="GO:0016491">
    <property type="term" value="F:oxidoreductase activity"/>
    <property type="evidence" value="ECO:0007669"/>
    <property type="project" value="InterPro"/>
</dbReference>
<dbReference type="InterPro" id="IPR002227">
    <property type="entry name" value="Tyrosinase_Cu-bd"/>
</dbReference>
<dbReference type="PRINTS" id="PR00092">
    <property type="entry name" value="TYROSINASE"/>
</dbReference>
<dbReference type="SUPFAM" id="SSF48056">
    <property type="entry name" value="Di-copper centre-containing domain"/>
    <property type="match status" value="1"/>
</dbReference>
<reference evidence="6" key="1">
    <citation type="submission" date="2020-11" db="EMBL/GenBank/DDBJ databases">
        <authorList>
            <consortium name="DOE Joint Genome Institute"/>
            <person name="Ahrendt S."/>
            <person name="Riley R."/>
            <person name="Andreopoulos W."/>
            <person name="Labutti K."/>
            <person name="Pangilinan J."/>
            <person name="Ruiz-Duenas F.J."/>
            <person name="Barrasa J.M."/>
            <person name="Sanchez-Garcia M."/>
            <person name="Camarero S."/>
            <person name="Miyauchi S."/>
            <person name="Serrano A."/>
            <person name="Linde D."/>
            <person name="Babiker R."/>
            <person name="Drula E."/>
            <person name="Ayuso-Fernandez I."/>
            <person name="Pacheco R."/>
            <person name="Padilla G."/>
            <person name="Ferreira P."/>
            <person name="Barriuso J."/>
            <person name="Kellner H."/>
            <person name="Castanera R."/>
            <person name="Alfaro M."/>
            <person name="Ramirez L."/>
            <person name="Pisabarro A.G."/>
            <person name="Kuo A."/>
            <person name="Tritt A."/>
            <person name="Lipzen A."/>
            <person name="He G."/>
            <person name="Yan M."/>
            <person name="Ng V."/>
            <person name="Cullen D."/>
            <person name="Martin F."/>
            <person name="Rosso M.-N."/>
            <person name="Henrissat B."/>
            <person name="Hibbett D."/>
            <person name="Martinez A.T."/>
            <person name="Grigoriev I.V."/>
        </authorList>
    </citation>
    <scope>NUCLEOTIDE SEQUENCE</scope>
    <source>
        <strain evidence="6">CBS 247.69</strain>
    </source>
</reference>
<evidence type="ECO:0000256" key="2">
    <source>
        <dbReference type="ARBA" id="ARBA00023008"/>
    </source>
</evidence>
<keyword evidence="2" id="KW-0186">Copper</keyword>
<dbReference type="OrthoDB" id="6132182at2759"/>
<dbReference type="AlphaFoldDB" id="A0A9P6CAG6"/>